<evidence type="ECO:0000313" key="2">
    <source>
        <dbReference type="Proteomes" id="UP000265703"/>
    </source>
</evidence>
<dbReference type="SUPFAM" id="SSF52047">
    <property type="entry name" value="RNI-like"/>
    <property type="match status" value="1"/>
</dbReference>
<gene>
    <name evidence="1" type="ORF">C1645_828523</name>
</gene>
<dbReference type="InterPro" id="IPR032675">
    <property type="entry name" value="LRR_dom_sf"/>
</dbReference>
<organism evidence="1 2">
    <name type="scientific">Glomus cerebriforme</name>
    <dbReference type="NCBI Taxonomy" id="658196"/>
    <lineage>
        <taxon>Eukaryota</taxon>
        <taxon>Fungi</taxon>
        <taxon>Fungi incertae sedis</taxon>
        <taxon>Mucoromycota</taxon>
        <taxon>Glomeromycotina</taxon>
        <taxon>Glomeromycetes</taxon>
        <taxon>Glomerales</taxon>
        <taxon>Glomeraceae</taxon>
        <taxon>Glomus</taxon>
    </lineage>
</organism>
<proteinExistence type="predicted"/>
<comment type="caution">
    <text evidence="1">The sequence shown here is derived from an EMBL/GenBank/DDBJ whole genome shotgun (WGS) entry which is preliminary data.</text>
</comment>
<evidence type="ECO:0000313" key="1">
    <source>
        <dbReference type="EMBL" id="RIA86927.1"/>
    </source>
</evidence>
<dbReference type="EMBL" id="QKYT01000336">
    <property type="protein sequence ID" value="RIA86927.1"/>
    <property type="molecule type" value="Genomic_DNA"/>
</dbReference>
<sequence>MSEEQENISVKLPVDCIYEIIQYIVDDVKTLYSCIIVNQTFCQVAIRILWSNPFKYVKDEHKKSKIFQTYFSCLDDQEKEQISTFIHKPVSDFPKPFINYPNFLKEFVLYDIQTSMKSFIRQQFTTLPTENRINSIVRTLNPFMKKLLFNEQSNFKYINVNFNGIQISLERNHMDLSLINDEVLKQVFLNVTRFSFGFNFAHDMKRVEFMNFIKRNAKTLTDTILEHNKDIQHIRLSLKSLYVSEKRSNKLILLHEKYFEILKILGLFILSLNNLKSFETSCFWKNKNFVKLFRKHSHSLTYLKLHEIFDCSIIINILDSCPNLETVELHSFYFNINTDNSISNKQITSNLNHLKNLYVMICNPFIFKLVERIILMSNNNLKTLFCCKSLTYYSYYAFNYDITSSIKSFCTNLTHLFIKILNEREIQSIIEHLNSLQNLIHLKLSFDNFFNYDKIAELGRSFAPSLQILEINSIVITERLEVLLQNIQCNLKEINIYECIDDDILKIIMKYARQRNSLMKFKYLNNEINMFYSQLSPKLLEEARNLFTVDKVSESFMSSFVKSIF</sequence>
<keyword evidence="2" id="KW-1185">Reference proteome</keyword>
<dbReference type="OrthoDB" id="2327176at2759"/>
<reference evidence="1 2" key="1">
    <citation type="submission" date="2018-06" db="EMBL/GenBank/DDBJ databases">
        <title>Comparative genomics reveals the genomic features of Rhizophagus irregularis, R. cerebriforme, R. diaphanum and Gigaspora rosea, and their symbiotic lifestyle signature.</title>
        <authorList>
            <person name="Morin E."/>
            <person name="San Clemente H."/>
            <person name="Chen E.C.H."/>
            <person name="De La Providencia I."/>
            <person name="Hainaut M."/>
            <person name="Kuo A."/>
            <person name="Kohler A."/>
            <person name="Murat C."/>
            <person name="Tang N."/>
            <person name="Roy S."/>
            <person name="Loubradou J."/>
            <person name="Henrissat B."/>
            <person name="Grigoriev I.V."/>
            <person name="Corradi N."/>
            <person name="Roux C."/>
            <person name="Martin F.M."/>
        </authorList>
    </citation>
    <scope>NUCLEOTIDE SEQUENCE [LARGE SCALE GENOMIC DNA]</scope>
    <source>
        <strain evidence="1 2">DAOM 227022</strain>
    </source>
</reference>
<dbReference type="AlphaFoldDB" id="A0A397SSJ7"/>
<protein>
    <recommendedName>
        <fullName evidence="3">F-box domain-containing protein</fullName>
    </recommendedName>
</protein>
<evidence type="ECO:0008006" key="3">
    <source>
        <dbReference type="Google" id="ProtNLM"/>
    </source>
</evidence>
<dbReference type="Proteomes" id="UP000265703">
    <property type="component" value="Unassembled WGS sequence"/>
</dbReference>
<dbReference type="Gene3D" id="3.80.10.10">
    <property type="entry name" value="Ribonuclease Inhibitor"/>
    <property type="match status" value="1"/>
</dbReference>
<accession>A0A397SSJ7</accession>
<name>A0A397SSJ7_9GLOM</name>